<evidence type="ECO:0000313" key="1">
    <source>
        <dbReference type="EMBL" id="SES20684.1"/>
    </source>
</evidence>
<dbReference type="SUPFAM" id="SSF53474">
    <property type="entry name" value="alpha/beta-Hydrolases"/>
    <property type="match status" value="1"/>
</dbReference>
<dbReference type="OrthoDB" id="9777383at2"/>
<dbReference type="InterPro" id="IPR029058">
    <property type="entry name" value="AB_hydrolase_fold"/>
</dbReference>
<name>A0A1H9VGT3_BUTFI</name>
<dbReference type="Proteomes" id="UP000182584">
    <property type="component" value="Unassembled WGS sequence"/>
</dbReference>
<proteinExistence type="predicted"/>
<protein>
    <submittedName>
        <fullName evidence="1">Predicted peptidase</fullName>
    </submittedName>
</protein>
<dbReference type="Gene3D" id="3.40.50.1820">
    <property type="entry name" value="alpha/beta hydrolase"/>
    <property type="match status" value="1"/>
</dbReference>
<reference evidence="1 2" key="1">
    <citation type="submission" date="2016-10" db="EMBL/GenBank/DDBJ databases">
        <authorList>
            <person name="de Groot N.N."/>
        </authorList>
    </citation>
    <scope>NUCLEOTIDE SEQUENCE [LARGE SCALE GENOMIC DNA]</scope>
    <source>
        <strain evidence="1 2">AR40</strain>
    </source>
</reference>
<gene>
    <name evidence="1" type="ORF">SAMN04487884_12318</name>
</gene>
<dbReference type="EMBL" id="FOGJ01000023">
    <property type="protein sequence ID" value="SES20684.1"/>
    <property type="molecule type" value="Genomic_DNA"/>
</dbReference>
<organism evidence="1 2">
    <name type="scientific">Butyrivibrio fibrisolvens</name>
    <dbReference type="NCBI Taxonomy" id="831"/>
    <lineage>
        <taxon>Bacteria</taxon>
        <taxon>Bacillati</taxon>
        <taxon>Bacillota</taxon>
        <taxon>Clostridia</taxon>
        <taxon>Lachnospirales</taxon>
        <taxon>Lachnospiraceae</taxon>
        <taxon>Butyrivibrio</taxon>
    </lineage>
</organism>
<accession>A0A1H9VGT3</accession>
<sequence>MNENEIKAVAVTHPTRGGQRFDEIILIVPRGKDITCSDISEIAVKDRNIIKKEYYEDTIEIMLSADDEGAKELWENPATARKPEVGAPFNPAMIMPLTEYVKPQAQVLFTMKGKRLTVETSEVRECIVDDFKSEHAYRLMYNLFSPKERKENERFPLVIFIPDASVNQNDPRLSLLHGEGATGFAYPRVQDINPSFILAFQIPPRIAFVSDDFTCAEEFDDLKKIIDDVCRENPIDVNRIYILGGSQGCMSACELNCRYPDFFAASVLAGGQWDSEKMGKCCPGCNFWIFVSDGDVKAYPGMNAVTSALSKGGAKVRTYYLNARDSKEKKEEAVRLIAESDANVKFTVFSDHSVVPANAPDTGGTNHMNTWPEVYSYDELKLWLFRQHK</sequence>
<evidence type="ECO:0000313" key="2">
    <source>
        <dbReference type="Proteomes" id="UP000182584"/>
    </source>
</evidence>
<dbReference type="AlphaFoldDB" id="A0A1H9VGT3"/>
<dbReference type="RefSeq" id="WP_074757648.1">
    <property type="nucleotide sequence ID" value="NZ_FOGJ01000023.1"/>
</dbReference>